<feature type="region of interest" description="Disordered" evidence="15">
    <location>
        <begin position="207"/>
        <end position="265"/>
    </location>
</feature>
<organism evidence="17 18">
    <name type="scientific">Penicillium cinerascens</name>
    <dbReference type="NCBI Taxonomy" id="70096"/>
    <lineage>
        <taxon>Eukaryota</taxon>
        <taxon>Fungi</taxon>
        <taxon>Dikarya</taxon>
        <taxon>Ascomycota</taxon>
        <taxon>Pezizomycotina</taxon>
        <taxon>Eurotiomycetes</taxon>
        <taxon>Eurotiomycetidae</taxon>
        <taxon>Eurotiales</taxon>
        <taxon>Aspergillaceae</taxon>
        <taxon>Penicillium</taxon>
    </lineage>
</organism>
<dbReference type="PANTHER" id="PTHR45339:SF1">
    <property type="entry name" value="HYBRID SIGNAL TRANSDUCTION HISTIDINE KINASE J"/>
    <property type="match status" value="1"/>
</dbReference>
<dbReference type="GO" id="GO:0043565">
    <property type="term" value="F:sequence-specific DNA binding"/>
    <property type="evidence" value="ECO:0007669"/>
    <property type="project" value="InterPro"/>
</dbReference>
<feature type="region of interest" description="Disordered" evidence="15">
    <location>
        <begin position="308"/>
        <end position="333"/>
    </location>
</feature>
<dbReference type="SUPFAM" id="SSF52172">
    <property type="entry name" value="CheY-like"/>
    <property type="match status" value="1"/>
</dbReference>
<dbReference type="PANTHER" id="PTHR45339">
    <property type="entry name" value="HYBRID SIGNAL TRANSDUCTION HISTIDINE KINASE J"/>
    <property type="match status" value="1"/>
</dbReference>
<dbReference type="Pfam" id="PF00447">
    <property type="entry name" value="HSF_DNA-bind"/>
    <property type="match status" value="1"/>
</dbReference>
<feature type="region of interest" description="Disordered" evidence="15">
    <location>
        <begin position="467"/>
        <end position="516"/>
    </location>
</feature>
<dbReference type="InterPro" id="IPR001789">
    <property type="entry name" value="Sig_transdc_resp-reg_receiver"/>
</dbReference>
<evidence type="ECO:0000256" key="6">
    <source>
        <dbReference type="ARBA" id="ARBA00023054"/>
    </source>
</evidence>
<dbReference type="InterPro" id="IPR011006">
    <property type="entry name" value="CheY-like_superfamily"/>
</dbReference>
<dbReference type="GO" id="GO:0006357">
    <property type="term" value="P:regulation of transcription by RNA polymerase II"/>
    <property type="evidence" value="ECO:0007669"/>
    <property type="project" value="UniProtKB-UniRule"/>
</dbReference>
<evidence type="ECO:0000256" key="4">
    <source>
        <dbReference type="ARBA" id="ARBA00023012"/>
    </source>
</evidence>
<evidence type="ECO:0000313" key="18">
    <source>
        <dbReference type="Proteomes" id="UP001150904"/>
    </source>
</evidence>
<evidence type="ECO:0000256" key="2">
    <source>
        <dbReference type="ARBA" id="ARBA00011233"/>
    </source>
</evidence>
<protein>
    <recommendedName>
        <fullName evidence="12">Transcription factor</fullName>
    </recommendedName>
</protein>
<dbReference type="SMART" id="SM00415">
    <property type="entry name" value="HSF"/>
    <property type="match status" value="1"/>
</dbReference>
<feature type="modified residue" description="4-aspartylphosphate" evidence="13">
    <location>
        <position position="391"/>
    </location>
</feature>
<proteinExistence type="inferred from homology"/>
<evidence type="ECO:0000256" key="14">
    <source>
        <dbReference type="SAM" id="Coils"/>
    </source>
</evidence>
<dbReference type="PRINTS" id="PR00056">
    <property type="entry name" value="HSFDOMAIN"/>
</dbReference>
<feature type="region of interest" description="Disordered" evidence="15">
    <location>
        <begin position="551"/>
        <end position="600"/>
    </location>
</feature>
<dbReference type="InterPro" id="IPR014402">
    <property type="entry name" value="Sig_transdc_resp-reg_Skn7"/>
</dbReference>
<dbReference type="GO" id="GO:0005634">
    <property type="term" value="C:nucleus"/>
    <property type="evidence" value="ECO:0007669"/>
    <property type="project" value="UniProtKB-SubCell"/>
</dbReference>
<dbReference type="FunFam" id="3.40.50.2300:FF:000212">
    <property type="entry name" value="Stress response regulator/HFS transcription factor"/>
    <property type="match status" value="1"/>
</dbReference>
<evidence type="ECO:0000256" key="12">
    <source>
        <dbReference type="PIRNR" id="PIRNR002595"/>
    </source>
</evidence>
<keyword evidence="4" id="KW-0902">Two-component regulatory system</keyword>
<comment type="similarity">
    <text evidence="11">Belongs to the SKN7 family.</text>
</comment>
<dbReference type="InterPro" id="IPR036388">
    <property type="entry name" value="WH-like_DNA-bd_sf"/>
</dbReference>
<name>A0A9W9M5U9_9EURO</name>
<dbReference type="Gene3D" id="1.10.10.10">
    <property type="entry name" value="Winged helix-like DNA-binding domain superfamily/Winged helix DNA-binding domain"/>
    <property type="match status" value="1"/>
</dbReference>
<evidence type="ECO:0000259" key="16">
    <source>
        <dbReference type="PROSITE" id="PS50110"/>
    </source>
</evidence>
<evidence type="ECO:0000256" key="10">
    <source>
        <dbReference type="ARBA" id="ARBA00057149"/>
    </source>
</evidence>
<reference evidence="17" key="1">
    <citation type="submission" date="2022-12" db="EMBL/GenBank/DDBJ databases">
        <authorList>
            <person name="Petersen C."/>
        </authorList>
    </citation>
    <scope>NUCLEOTIDE SEQUENCE</scope>
    <source>
        <strain evidence="17">IBT 15544</strain>
    </source>
</reference>
<dbReference type="PROSITE" id="PS00434">
    <property type="entry name" value="HSF_DOMAIN"/>
    <property type="match status" value="1"/>
</dbReference>
<dbReference type="RefSeq" id="XP_058303315.1">
    <property type="nucleotide sequence ID" value="XM_058456416.1"/>
</dbReference>
<dbReference type="EMBL" id="JAPQKR010000016">
    <property type="protein sequence ID" value="KAJ5190375.1"/>
    <property type="molecule type" value="Genomic_DNA"/>
</dbReference>
<keyword evidence="5 12" id="KW-0805">Transcription regulation</keyword>
<feature type="compositionally biased region" description="Polar residues" evidence="15">
    <location>
        <begin position="476"/>
        <end position="510"/>
    </location>
</feature>
<gene>
    <name evidence="17" type="ORF">N7498_009360</name>
</gene>
<evidence type="ECO:0000256" key="8">
    <source>
        <dbReference type="ARBA" id="ARBA00023163"/>
    </source>
</evidence>
<dbReference type="Pfam" id="PF00072">
    <property type="entry name" value="Response_reg"/>
    <property type="match status" value="1"/>
</dbReference>
<comment type="function">
    <text evidence="10">Transcription factor that is part of a SLN1-YPD1-SKN7 two-component regulatory system, which controls gene expression in response to changes in the osmolarity of the extracellular environment. Under low osmotic conditions, phosphorylated and activated by the phosphorelay intermediate protein YPD1. Also activated in response to oxidative stress, independent on the two-component regulatory system. Regulates heat shock genes in response to oxidative stress and genes involved in cell wall integrity in response to osmotic changes.</text>
</comment>
<evidence type="ECO:0000256" key="15">
    <source>
        <dbReference type="SAM" id="MobiDB-lite"/>
    </source>
</evidence>
<dbReference type="Gene3D" id="3.40.50.2300">
    <property type="match status" value="1"/>
</dbReference>
<evidence type="ECO:0000256" key="7">
    <source>
        <dbReference type="ARBA" id="ARBA00023125"/>
    </source>
</evidence>
<feature type="coiled-coil region" evidence="14">
    <location>
        <begin position="139"/>
        <end position="166"/>
    </location>
</feature>
<keyword evidence="6 14" id="KW-0175">Coiled coil</keyword>
<dbReference type="CDD" id="cd17546">
    <property type="entry name" value="REC_hyHK_CKI1_RcsC-like"/>
    <property type="match status" value="1"/>
</dbReference>
<dbReference type="Proteomes" id="UP001150904">
    <property type="component" value="Unassembled WGS sequence"/>
</dbReference>
<comment type="subcellular location">
    <subcellularLocation>
        <location evidence="1 12">Nucleus</location>
    </subcellularLocation>
</comment>
<keyword evidence="9 12" id="KW-0539">Nucleus</keyword>
<evidence type="ECO:0000256" key="5">
    <source>
        <dbReference type="ARBA" id="ARBA00023015"/>
    </source>
</evidence>
<evidence type="ECO:0000256" key="11">
    <source>
        <dbReference type="ARBA" id="ARBA00061465"/>
    </source>
</evidence>
<dbReference type="PROSITE" id="PS50110">
    <property type="entry name" value="RESPONSE_REGULATORY"/>
    <property type="match status" value="1"/>
</dbReference>
<dbReference type="SMART" id="SM00448">
    <property type="entry name" value="REC"/>
    <property type="match status" value="1"/>
</dbReference>
<keyword evidence="8 12" id="KW-0804">Transcription</keyword>
<dbReference type="AlphaFoldDB" id="A0A9W9M5U9"/>
<dbReference type="InterPro" id="IPR036390">
    <property type="entry name" value="WH_DNA-bd_sf"/>
</dbReference>
<comment type="caution">
    <text evidence="17">The sequence shown here is derived from an EMBL/GenBank/DDBJ whole genome shotgun (WGS) entry which is preliminary data.</text>
</comment>
<feature type="domain" description="Response regulatory" evidence="16">
    <location>
        <begin position="341"/>
        <end position="455"/>
    </location>
</feature>
<dbReference type="InterPro" id="IPR000232">
    <property type="entry name" value="HSF_DNA-bd"/>
</dbReference>
<evidence type="ECO:0000256" key="3">
    <source>
        <dbReference type="ARBA" id="ARBA00022553"/>
    </source>
</evidence>
<evidence type="ECO:0000256" key="9">
    <source>
        <dbReference type="ARBA" id="ARBA00023242"/>
    </source>
</evidence>
<dbReference type="PIRSF" id="PIRSF002595">
    <property type="entry name" value="RR_SKN7"/>
    <property type="match status" value="1"/>
</dbReference>
<dbReference type="GO" id="GO:0000156">
    <property type="term" value="F:phosphorelay response regulator activity"/>
    <property type="evidence" value="ECO:0007669"/>
    <property type="project" value="InterPro"/>
</dbReference>
<evidence type="ECO:0000313" key="17">
    <source>
        <dbReference type="EMBL" id="KAJ5190375.1"/>
    </source>
</evidence>
<evidence type="ECO:0000256" key="13">
    <source>
        <dbReference type="PROSITE-ProRule" id="PRU00169"/>
    </source>
</evidence>
<reference evidence="17" key="2">
    <citation type="journal article" date="2023" name="IMA Fungus">
        <title>Comparative genomic study of the Penicillium genus elucidates a diverse pangenome and 15 lateral gene transfer events.</title>
        <authorList>
            <person name="Petersen C."/>
            <person name="Sorensen T."/>
            <person name="Nielsen M.R."/>
            <person name="Sondergaard T.E."/>
            <person name="Sorensen J.L."/>
            <person name="Fitzpatrick D.A."/>
            <person name="Frisvad J.C."/>
            <person name="Nielsen K.L."/>
        </authorList>
    </citation>
    <scope>NUCLEOTIDE SEQUENCE</scope>
    <source>
        <strain evidence="17">IBT 15544</strain>
    </source>
</reference>
<dbReference type="FunFam" id="1.10.10.10:FF:000380">
    <property type="entry name" value="Transcription factor SKN7"/>
    <property type="match status" value="1"/>
</dbReference>
<sequence length="600" mass="66296">MEAGQTSSNPPAGNSSDFVRKLYKMLEDPSYASIVRWGDEGDSFVVLECEKFTKTILPKHFKHSNFASFVRQLNKYDFHKVRQNNEENGQSPYGQNAWEFKHPEFRANSKESLDNIRRKAPAPRKQTQSNDESVPTQQIDLLNQQIVAQQQQIQHLSDRYAQLTVDHQLMLQEMMRVQKTVLNHENVIQQMMQHLLSTDARQRRDSKAAVAFQGPAGSTISPSQVVQSRGVDPNDPQKAGVVPVATPAMDPTARNGAVRPATTVPPNPALVYQKMGGDLEQVVYPVGATNGIDPMYSEHVNNVPYPMPTKTEVETPDARRQYPDNRKKTSNVDPGWMRSPQILLVEDDATCRQIGGKFLYSFNCVIDTAFDGLEAVNKIQGGSKYDLILMDIIMPNLDGVSACHLIRQFDRTPIIAMTSNIRSDDIQLYFQHGMDDVLPKPFTRKSLLDMLEKHLVHLKTMQQGIEAPPSAAAVTMAQTSASQSIKEDSSPGQSPAGSMTNWQSPGQFQGMQAVPPTMPAVPGQYVPATATPAAYAVDQNGVQFPAPAVAVPSTGGPARPPHRRQMSDMAGAADNPNMAKRQRMYPQPQPMMAVQAGRPG</sequence>
<keyword evidence="7 12" id="KW-0238">DNA-binding</keyword>
<comment type="subunit">
    <text evidence="2">Homotrimer.</text>
</comment>
<dbReference type="OrthoDB" id="424572at2759"/>
<keyword evidence="18" id="KW-1185">Reference proteome</keyword>
<feature type="compositionally biased region" description="Basic and acidic residues" evidence="15">
    <location>
        <begin position="311"/>
        <end position="327"/>
    </location>
</feature>
<dbReference type="GO" id="GO:0003700">
    <property type="term" value="F:DNA-binding transcription factor activity"/>
    <property type="evidence" value="ECO:0007669"/>
    <property type="project" value="UniProtKB-UniRule"/>
</dbReference>
<dbReference type="SUPFAM" id="SSF46785">
    <property type="entry name" value="Winged helix' DNA-binding domain"/>
    <property type="match status" value="1"/>
</dbReference>
<dbReference type="GeneID" id="83183717"/>
<feature type="compositionally biased region" description="Polar residues" evidence="15">
    <location>
        <begin position="216"/>
        <end position="227"/>
    </location>
</feature>
<accession>A0A9W9M5U9</accession>
<keyword evidence="3 13" id="KW-0597">Phosphoprotein</keyword>
<evidence type="ECO:0000256" key="1">
    <source>
        <dbReference type="ARBA" id="ARBA00004123"/>
    </source>
</evidence>